<dbReference type="InterPro" id="IPR045060">
    <property type="entry name" value="Phe-tRNA-ligase_IIc_bsu"/>
</dbReference>
<dbReference type="SUPFAM" id="SSF55681">
    <property type="entry name" value="Class II aaRS and biotin synthetases"/>
    <property type="match status" value="1"/>
</dbReference>
<dbReference type="AlphaFoldDB" id="A0A498RCK7"/>
<dbReference type="PANTHER" id="PTHR10947:SF0">
    <property type="entry name" value="PHENYLALANINE--TRNA LIGASE BETA SUBUNIT"/>
    <property type="match status" value="1"/>
</dbReference>
<dbReference type="InterPro" id="IPR005146">
    <property type="entry name" value="B3/B4_tRNA-bd"/>
</dbReference>
<feature type="binding site" evidence="15">
    <location>
        <position position="467"/>
    </location>
    <ligand>
        <name>Mg(2+)</name>
        <dbReference type="ChEBI" id="CHEBI:18420"/>
        <note>shared with alpha subunit</note>
    </ligand>
</feature>
<dbReference type="RefSeq" id="WP_122629622.1">
    <property type="nucleotide sequence ID" value="NZ_UPPP01000094.1"/>
</dbReference>
<keyword evidence="9 15" id="KW-0067">ATP-binding</keyword>
<dbReference type="InterPro" id="IPR041616">
    <property type="entry name" value="PheRS_beta_core"/>
</dbReference>
<dbReference type="CDD" id="cd00769">
    <property type="entry name" value="PheRS_beta_core"/>
    <property type="match status" value="1"/>
</dbReference>
<dbReference type="GO" id="GO:0006432">
    <property type="term" value="P:phenylalanyl-tRNA aminoacylation"/>
    <property type="evidence" value="ECO:0007669"/>
    <property type="project" value="UniProtKB-UniRule"/>
</dbReference>
<keyword evidence="11 16" id="KW-0694">RNA-binding</keyword>
<feature type="domain" description="TRNA-binding" evidence="17">
    <location>
        <begin position="39"/>
        <end position="153"/>
    </location>
</feature>
<dbReference type="SUPFAM" id="SSF56037">
    <property type="entry name" value="PheT/TilS domain"/>
    <property type="match status" value="1"/>
</dbReference>
<dbReference type="NCBIfam" id="NF045760">
    <property type="entry name" value="YtpR"/>
    <property type="match status" value="1"/>
</dbReference>
<keyword evidence="21" id="KW-1185">Reference proteome</keyword>
<feature type="binding site" evidence="15">
    <location>
        <position position="470"/>
    </location>
    <ligand>
        <name>Mg(2+)</name>
        <dbReference type="ChEBI" id="CHEBI:18420"/>
        <note>shared with alpha subunit</note>
    </ligand>
</feature>
<dbReference type="Pfam" id="PF03484">
    <property type="entry name" value="B5"/>
    <property type="match status" value="1"/>
</dbReference>
<keyword evidence="4 15" id="KW-0963">Cytoplasm</keyword>
<feature type="domain" description="B5" evidence="19">
    <location>
        <begin position="408"/>
        <end position="483"/>
    </location>
</feature>
<dbReference type="GO" id="GO:0009328">
    <property type="term" value="C:phenylalanine-tRNA ligase complex"/>
    <property type="evidence" value="ECO:0007669"/>
    <property type="project" value="TreeGrafter"/>
</dbReference>
<dbReference type="FunFam" id="3.50.40.10:FF:000001">
    <property type="entry name" value="Phenylalanine--tRNA ligase beta subunit"/>
    <property type="match status" value="1"/>
</dbReference>
<keyword evidence="8 15" id="KW-0547">Nucleotide-binding</keyword>
<dbReference type="Pfam" id="PF03483">
    <property type="entry name" value="B3_4"/>
    <property type="match status" value="1"/>
</dbReference>
<evidence type="ECO:0000256" key="4">
    <source>
        <dbReference type="ARBA" id="ARBA00022490"/>
    </source>
</evidence>
<dbReference type="EC" id="6.1.1.20" evidence="15"/>
<dbReference type="NCBIfam" id="TIGR00472">
    <property type="entry name" value="pheT_bact"/>
    <property type="match status" value="1"/>
</dbReference>
<dbReference type="PROSITE" id="PS50886">
    <property type="entry name" value="TRBD"/>
    <property type="match status" value="1"/>
</dbReference>
<evidence type="ECO:0000256" key="2">
    <source>
        <dbReference type="ARBA" id="ARBA00008653"/>
    </source>
</evidence>
<dbReference type="Gene3D" id="3.30.70.380">
    <property type="entry name" value="Ferrodoxin-fold anticodon-binding domain"/>
    <property type="match status" value="1"/>
</dbReference>
<proteinExistence type="inferred from homology"/>
<feature type="binding site" evidence="15">
    <location>
        <position position="471"/>
    </location>
    <ligand>
        <name>Mg(2+)</name>
        <dbReference type="ChEBI" id="CHEBI:18420"/>
        <note>shared with alpha subunit</note>
    </ligand>
</feature>
<dbReference type="GO" id="GO:0004826">
    <property type="term" value="F:phenylalanine-tRNA ligase activity"/>
    <property type="evidence" value="ECO:0007669"/>
    <property type="project" value="UniProtKB-UniRule"/>
</dbReference>
<evidence type="ECO:0000256" key="14">
    <source>
        <dbReference type="ARBA" id="ARBA00049255"/>
    </source>
</evidence>
<dbReference type="PROSITE" id="PS51483">
    <property type="entry name" value="B5"/>
    <property type="match status" value="1"/>
</dbReference>
<evidence type="ECO:0000256" key="16">
    <source>
        <dbReference type="PROSITE-ProRule" id="PRU00209"/>
    </source>
</evidence>
<evidence type="ECO:0000256" key="8">
    <source>
        <dbReference type="ARBA" id="ARBA00022741"/>
    </source>
</evidence>
<dbReference type="InterPro" id="IPR012340">
    <property type="entry name" value="NA-bd_OB-fold"/>
</dbReference>
<dbReference type="Proteomes" id="UP000277811">
    <property type="component" value="Unassembled WGS sequence"/>
</dbReference>
<dbReference type="SMART" id="SM00873">
    <property type="entry name" value="B3_4"/>
    <property type="match status" value="1"/>
</dbReference>
<dbReference type="GO" id="GO:0140096">
    <property type="term" value="F:catalytic activity, acting on a protein"/>
    <property type="evidence" value="ECO:0007669"/>
    <property type="project" value="UniProtKB-ARBA"/>
</dbReference>
<feature type="domain" description="FDX-ACB" evidence="18">
    <location>
        <begin position="715"/>
        <end position="808"/>
    </location>
</feature>
<dbReference type="FunFam" id="2.40.50.140:FF:000045">
    <property type="entry name" value="Phenylalanine--tRNA ligase beta subunit"/>
    <property type="match status" value="1"/>
</dbReference>
<evidence type="ECO:0000313" key="20">
    <source>
        <dbReference type="EMBL" id="VBB08765.1"/>
    </source>
</evidence>
<evidence type="ECO:0000256" key="12">
    <source>
        <dbReference type="ARBA" id="ARBA00022917"/>
    </source>
</evidence>
<evidence type="ECO:0000259" key="17">
    <source>
        <dbReference type="PROSITE" id="PS50886"/>
    </source>
</evidence>
<dbReference type="Gene3D" id="3.30.56.10">
    <property type="match status" value="2"/>
</dbReference>
<gene>
    <name evidence="15" type="primary">pheT</name>
    <name evidence="20" type="ORF">LUCI_4046</name>
</gene>
<evidence type="ECO:0000313" key="21">
    <source>
        <dbReference type="Proteomes" id="UP000277811"/>
    </source>
</evidence>
<dbReference type="FunFam" id="3.30.56.10:FF:000002">
    <property type="entry name" value="Phenylalanine--tRNA ligase beta subunit"/>
    <property type="match status" value="1"/>
</dbReference>
<evidence type="ECO:0000256" key="15">
    <source>
        <dbReference type="HAMAP-Rule" id="MF_00283"/>
    </source>
</evidence>
<evidence type="ECO:0000256" key="11">
    <source>
        <dbReference type="ARBA" id="ARBA00022884"/>
    </source>
</evidence>
<evidence type="ECO:0000256" key="3">
    <source>
        <dbReference type="ARBA" id="ARBA00011209"/>
    </source>
</evidence>
<dbReference type="SUPFAM" id="SSF46955">
    <property type="entry name" value="Putative DNA-binding domain"/>
    <property type="match status" value="1"/>
</dbReference>
<keyword evidence="7 15" id="KW-0479">Metal-binding</keyword>
<dbReference type="Gene3D" id="3.30.930.10">
    <property type="entry name" value="Bira Bifunctional Protein, Domain 2"/>
    <property type="match status" value="1"/>
</dbReference>
<dbReference type="Gene3D" id="2.40.50.140">
    <property type="entry name" value="Nucleic acid-binding proteins"/>
    <property type="match status" value="1"/>
</dbReference>
<comment type="subcellular location">
    <subcellularLocation>
        <location evidence="1 15">Cytoplasm</location>
    </subcellularLocation>
</comment>
<dbReference type="InterPro" id="IPR045864">
    <property type="entry name" value="aa-tRNA-synth_II/BPL/LPL"/>
</dbReference>
<dbReference type="GO" id="GO:0005524">
    <property type="term" value="F:ATP binding"/>
    <property type="evidence" value="ECO:0007669"/>
    <property type="project" value="UniProtKB-UniRule"/>
</dbReference>
<dbReference type="HAMAP" id="MF_00283">
    <property type="entry name" value="Phe_tRNA_synth_beta1"/>
    <property type="match status" value="1"/>
</dbReference>
<evidence type="ECO:0000256" key="1">
    <source>
        <dbReference type="ARBA" id="ARBA00004496"/>
    </source>
</evidence>
<accession>A0A498RCK7</accession>
<evidence type="ECO:0000259" key="19">
    <source>
        <dbReference type="PROSITE" id="PS51483"/>
    </source>
</evidence>
<evidence type="ECO:0000256" key="13">
    <source>
        <dbReference type="ARBA" id="ARBA00023146"/>
    </source>
</evidence>
<comment type="similarity">
    <text evidence="2 15">Belongs to the phenylalanyl-tRNA synthetase beta subunit family. Type 1 subfamily.</text>
</comment>
<dbReference type="SMART" id="SM00896">
    <property type="entry name" value="FDX-ACB"/>
    <property type="match status" value="1"/>
</dbReference>
<dbReference type="InterPro" id="IPR002547">
    <property type="entry name" value="tRNA-bd_dom"/>
</dbReference>
<dbReference type="GO" id="GO:0016740">
    <property type="term" value="F:transferase activity"/>
    <property type="evidence" value="ECO:0007669"/>
    <property type="project" value="UniProtKB-ARBA"/>
</dbReference>
<dbReference type="InterPro" id="IPR020825">
    <property type="entry name" value="Phe-tRNA_synthase-like_B3/B4"/>
</dbReference>
<dbReference type="Pfam" id="PF17759">
    <property type="entry name" value="tRNA_synthFbeta"/>
    <property type="match status" value="1"/>
</dbReference>
<evidence type="ECO:0000256" key="7">
    <source>
        <dbReference type="ARBA" id="ARBA00022723"/>
    </source>
</evidence>
<dbReference type="InterPro" id="IPR036690">
    <property type="entry name" value="Fdx_antiC-bd_sf"/>
</dbReference>
<dbReference type="OrthoDB" id="9805455at2"/>
<evidence type="ECO:0000256" key="10">
    <source>
        <dbReference type="ARBA" id="ARBA00022842"/>
    </source>
</evidence>
<name>A0A498RCK7_9FIRM</name>
<dbReference type="InterPro" id="IPR004532">
    <property type="entry name" value="Phe-tRNA-ligase_IIc_bsu_bact"/>
</dbReference>
<keyword evidence="6 15" id="KW-0436">Ligase</keyword>
<organism evidence="20 21">
    <name type="scientific">Lucifera butyrica</name>
    <dbReference type="NCBI Taxonomy" id="1351585"/>
    <lineage>
        <taxon>Bacteria</taxon>
        <taxon>Bacillati</taxon>
        <taxon>Bacillota</taxon>
        <taxon>Negativicutes</taxon>
        <taxon>Veillonellales</taxon>
        <taxon>Veillonellaceae</taxon>
        <taxon>Lucifera</taxon>
    </lineage>
</organism>
<dbReference type="InterPro" id="IPR033714">
    <property type="entry name" value="tRNA_bind_bactPheRS"/>
</dbReference>
<comment type="subunit">
    <text evidence="3 15">Tetramer of two alpha and two beta subunits.</text>
</comment>
<evidence type="ECO:0000256" key="9">
    <source>
        <dbReference type="ARBA" id="ARBA00022840"/>
    </source>
</evidence>
<dbReference type="InterPro" id="IPR005147">
    <property type="entry name" value="tRNA_synthase_B5-dom"/>
</dbReference>
<keyword evidence="10 15" id="KW-0460">Magnesium</keyword>
<evidence type="ECO:0000259" key="18">
    <source>
        <dbReference type="PROSITE" id="PS51447"/>
    </source>
</evidence>
<dbReference type="Gene3D" id="3.50.40.10">
    <property type="entry name" value="Phenylalanyl-trna Synthetase, Chain B, domain 3"/>
    <property type="match status" value="1"/>
</dbReference>
<dbReference type="SUPFAM" id="SSF54991">
    <property type="entry name" value="Anticodon-binding domain of PheRS"/>
    <property type="match status" value="1"/>
</dbReference>
<dbReference type="FunFam" id="3.30.70.380:FF:000001">
    <property type="entry name" value="Phenylalanine--tRNA ligase beta subunit"/>
    <property type="match status" value="1"/>
</dbReference>
<keyword evidence="12 15" id="KW-0648">Protein biosynthesis</keyword>
<dbReference type="SMART" id="SM00874">
    <property type="entry name" value="B5"/>
    <property type="match status" value="1"/>
</dbReference>
<reference evidence="20 21" key="1">
    <citation type="submission" date="2018-06" db="EMBL/GenBank/DDBJ databases">
        <authorList>
            <person name="Strepis N."/>
        </authorList>
    </citation>
    <scope>NUCLEOTIDE SEQUENCE [LARGE SCALE GENOMIC DNA]</scope>
    <source>
        <strain evidence="20">LUCI</strain>
    </source>
</reference>
<comment type="cofactor">
    <cofactor evidence="15">
        <name>Mg(2+)</name>
        <dbReference type="ChEBI" id="CHEBI:18420"/>
    </cofactor>
    <text evidence="15">Binds 2 magnesium ions per tetramer.</text>
</comment>
<evidence type="ECO:0000256" key="5">
    <source>
        <dbReference type="ARBA" id="ARBA00022555"/>
    </source>
</evidence>
<dbReference type="EMBL" id="UPPP01000094">
    <property type="protein sequence ID" value="VBB08765.1"/>
    <property type="molecule type" value="Genomic_DNA"/>
</dbReference>
<dbReference type="GO" id="GO:0000287">
    <property type="term" value="F:magnesium ion binding"/>
    <property type="evidence" value="ECO:0007669"/>
    <property type="project" value="UniProtKB-UniRule"/>
</dbReference>
<dbReference type="SUPFAM" id="SSF50249">
    <property type="entry name" value="Nucleic acid-binding proteins"/>
    <property type="match status" value="1"/>
</dbReference>
<dbReference type="InterPro" id="IPR005121">
    <property type="entry name" value="Fdx_antiC-bd"/>
</dbReference>
<feature type="binding site" evidence="15">
    <location>
        <position position="461"/>
    </location>
    <ligand>
        <name>Mg(2+)</name>
        <dbReference type="ChEBI" id="CHEBI:18420"/>
        <note>shared with alpha subunit</note>
    </ligand>
</feature>
<dbReference type="Pfam" id="PF03147">
    <property type="entry name" value="FDX-ACB"/>
    <property type="match status" value="1"/>
</dbReference>
<dbReference type="CDD" id="cd02796">
    <property type="entry name" value="tRNA_bind_bactPheRS"/>
    <property type="match status" value="1"/>
</dbReference>
<protein>
    <recommendedName>
        <fullName evidence="15">Phenylalanine--tRNA ligase beta subunit</fullName>
        <ecNumber evidence="15">6.1.1.20</ecNumber>
    </recommendedName>
    <alternativeName>
        <fullName evidence="15">Phenylalanyl-tRNA synthetase beta subunit</fullName>
        <shortName evidence="15">PheRS</shortName>
    </alternativeName>
</protein>
<keyword evidence="13 15" id="KW-0030">Aminoacyl-tRNA synthetase</keyword>
<dbReference type="GO" id="GO:0000049">
    <property type="term" value="F:tRNA binding"/>
    <property type="evidence" value="ECO:0007669"/>
    <property type="project" value="UniProtKB-UniRule"/>
</dbReference>
<sequence length="809" mass="88665">MRASIKWLKDYVEFSQSPQELADMLTMAGVPVAYVEELGKGIENVVTGKIIALERHPHADKLSVCKVDTGKEILTIVTGATNIRQGHVVPVALVGAKLPSGVEIGLTDLRGIASAGMMCSAEELNMDTKIIPVEARDGIYILPSDTRLGVDIRSVLGLDDFVLEFELTANRADCFSVLGLAREIAVLTGGTLRKPMLTLREEGREKAPSLAAVTIEEPTLCPRFTARVLQNIKIGPSPLWLQQRIQAAGMRPISNVVDVTNFVMLEMGQPMHAYDYNLVSRHELFVRKANPGEKITTLDGTKRELNPDMLVIADAVQAVGVAGVMGGLATEVTANTKNVLLEAAAFQGVSIRKTSRVLGLRSEASGRFERGIDTANIVRALDRAAKLLEEMGACQVCPGIIDSYPGLALPRQVTFTPTEINAHLGTDIPKKAMVDILRRLEFETDAQGDKIVVTVPSWRGDVTRAADISEEIARIYGYNRIQSTTPCSNMARGSQSSDQTAIDQIKDILSGIGFYEVISFSFTHPSIYDKLNFPEDSRLRCAIPLMNPITDDYPLLRTTLLGGTLETAVRNFSRKNDDFKIYEVGNVYWPDTLPLTDLPVERMMLCGALTGKRQETAWNSSRDTVDFYDAKGAIETLLEQLGVTGYEVAAGEHASLHPGKTAIFCLHGEEIGIVGEVHPKVQSAFAINRKIYVFEVNLQALIKHASFIKPYCALPKYPAIQRDLALVLPETTPASEVVETIKACGGTLLTAIRLFDVYTGEQVAQGLRSLAFSLTFRALDRTLTDNEVDDYYKKIIVHLEDTLTAKLRT</sequence>
<comment type="catalytic activity">
    <reaction evidence="14 15">
        <text>tRNA(Phe) + L-phenylalanine + ATP = L-phenylalanyl-tRNA(Phe) + AMP + diphosphate + H(+)</text>
        <dbReference type="Rhea" id="RHEA:19413"/>
        <dbReference type="Rhea" id="RHEA-COMP:9668"/>
        <dbReference type="Rhea" id="RHEA-COMP:9699"/>
        <dbReference type="ChEBI" id="CHEBI:15378"/>
        <dbReference type="ChEBI" id="CHEBI:30616"/>
        <dbReference type="ChEBI" id="CHEBI:33019"/>
        <dbReference type="ChEBI" id="CHEBI:58095"/>
        <dbReference type="ChEBI" id="CHEBI:78442"/>
        <dbReference type="ChEBI" id="CHEBI:78531"/>
        <dbReference type="ChEBI" id="CHEBI:456215"/>
        <dbReference type="EC" id="6.1.1.20"/>
    </reaction>
</comment>
<dbReference type="PROSITE" id="PS51447">
    <property type="entry name" value="FDX_ACB"/>
    <property type="match status" value="1"/>
</dbReference>
<dbReference type="PANTHER" id="PTHR10947">
    <property type="entry name" value="PHENYLALANYL-TRNA SYNTHETASE BETA CHAIN AND LEUCINE-RICH REPEAT-CONTAINING PROTEIN 47"/>
    <property type="match status" value="1"/>
</dbReference>
<evidence type="ECO:0000256" key="6">
    <source>
        <dbReference type="ARBA" id="ARBA00022598"/>
    </source>
</evidence>
<dbReference type="Pfam" id="PF01588">
    <property type="entry name" value="tRNA_bind"/>
    <property type="match status" value="1"/>
</dbReference>
<dbReference type="InterPro" id="IPR009061">
    <property type="entry name" value="DNA-bd_dom_put_sf"/>
</dbReference>
<keyword evidence="5 16" id="KW-0820">tRNA-binding</keyword>